<proteinExistence type="predicted"/>
<dbReference type="PANTHER" id="PTHR30606:SF10">
    <property type="entry name" value="PHOSPHATIDYLINOSITOL MANNOSIDE ACYLTRANSFERASE"/>
    <property type="match status" value="1"/>
</dbReference>
<evidence type="ECO:0000256" key="1">
    <source>
        <dbReference type="ARBA" id="ARBA00004533"/>
    </source>
</evidence>
<accession>A0A7C4CAX7</accession>
<dbReference type="EMBL" id="DSUT01000055">
    <property type="protein sequence ID" value="HGK27903.1"/>
    <property type="molecule type" value="Genomic_DNA"/>
</dbReference>
<organism evidence="8">
    <name type="scientific">candidate division WOR-3 bacterium</name>
    <dbReference type="NCBI Taxonomy" id="2052148"/>
    <lineage>
        <taxon>Bacteria</taxon>
        <taxon>Bacteria division WOR-3</taxon>
    </lineage>
</organism>
<keyword evidence="5 7" id="KW-0472">Membrane</keyword>
<comment type="caution">
    <text evidence="8">The sequence shown here is derived from an EMBL/GenBank/DDBJ whole genome shotgun (WGS) entry which is preliminary data.</text>
</comment>
<evidence type="ECO:0008006" key="9">
    <source>
        <dbReference type="Google" id="ProtNLM"/>
    </source>
</evidence>
<evidence type="ECO:0000256" key="7">
    <source>
        <dbReference type="SAM" id="Phobius"/>
    </source>
</evidence>
<gene>
    <name evidence="8" type="ORF">ENS41_03005</name>
</gene>
<protein>
    <recommendedName>
        <fullName evidence="9">Lipid A biosynthesis acyltransferase</fullName>
    </recommendedName>
</protein>
<keyword evidence="7" id="KW-1133">Transmembrane helix</keyword>
<dbReference type="PANTHER" id="PTHR30606">
    <property type="entry name" value="LIPID A BIOSYNTHESIS LAUROYL ACYLTRANSFERASE"/>
    <property type="match status" value="1"/>
</dbReference>
<feature type="transmembrane region" description="Helical" evidence="7">
    <location>
        <begin position="12"/>
        <end position="33"/>
    </location>
</feature>
<keyword evidence="3" id="KW-0997">Cell inner membrane</keyword>
<comment type="subcellular location">
    <subcellularLocation>
        <location evidence="1">Cell inner membrane</location>
    </subcellularLocation>
</comment>
<dbReference type="GO" id="GO:0005886">
    <property type="term" value="C:plasma membrane"/>
    <property type="evidence" value="ECO:0007669"/>
    <property type="project" value="UniProtKB-SubCell"/>
</dbReference>
<evidence type="ECO:0000256" key="5">
    <source>
        <dbReference type="ARBA" id="ARBA00023136"/>
    </source>
</evidence>
<dbReference type="CDD" id="cd07984">
    <property type="entry name" value="LPLAT_LABLAT-like"/>
    <property type="match status" value="1"/>
</dbReference>
<sequence>MARRERSLHLTWLMPLCTLVQFMLPRWVVVPIARLVGRVLYVLDSRQRLRLIENYRHILGPDVADARLQAYALQAMTYLVVGYADLLRVPVMKRRVSRIADFDARQIDAVLAGGRGAVLVTPHLGNWDLAGVFMGARGYPISAVVELIPRGWTATFNRYRNATAMETIPIPDHRAIARALERGRLLALVADRDLTGRGIPLPAFDAIRSYPKGPAAYALRYGLPVVVGYFVHQRKPGRPPYVGAIGAPLNFRPSGDADADIPALTRLIAHELNRLIARYPEQWLVFNAGWQ</sequence>
<evidence type="ECO:0000256" key="6">
    <source>
        <dbReference type="ARBA" id="ARBA00023315"/>
    </source>
</evidence>
<name>A0A7C4CAX7_UNCW3</name>
<dbReference type="GO" id="GO:0016746">
    <property type="term" value="F:acyltransferase activity"/>
    <property type="evidence" value="ECO:0007669"/>
    <property type="project" value="UniProtKB-KW"/>
</dbReference>
<keyword evidence="7" id="KW-0812">Transmembrane</keyword>
<evidence type="ECO:0000256" key="4">
    <source>
        <dbReference type="ARBA" id="ARBA00022679"/>
    </source>
</evidence>
<keyword evidence="6" id="KW-0012">Acyltransferase</keyword>
<dbReference type="AlphaFoldDB" id="A0A7C4CAX7"/>
<evidence type="ECO:0000256" key="2">
    <source>
        <dbReference type="ARBA" id="ARBA00022475"/>
    </source>
</evidence>
<evidence type="ECO:0000256" key="3">
    <source>
        <dbReference type="ARBA" id="ARBA00022519"/>
    </source>
</evidence>
<keyword evidence="2" id="KW-1003">Cell membrane</keyword>
<dbReference type="InterPro" id="IPR004960">
    <property type="entry name" value="LipA_acyltrans"/>
</dbReference>
<dbReference type="GO" id="GO:0009247">
    <property type="term" value="P:glycolipid biosynthetic process"/>
    <property type="evidence" value="ECO:0007669"/>
    <property type="project" value="UniProtKB-ARBA"/>
</dbReference>
<evidence type="ECO:0000313" key="8">
    <source>
        <dbReference type="EMBL" id="HGK27903.1"/>
    </source>
</evidence>
<keyword evidence="4" id="KW-0808">Transferase</keyword>
<reference evidence="8" key="1">
    <citation type="journal article" date="2020" name="mSystems">
        <title>Genome- and Community-Level Interaction Insights into Carbon Utilization and Element Cycling Functions of Hydrothermarchaeota in Hydrothermal Sediment.</title>
        <authorList>
            <person name="Zhou Z."/>
            <person name="Liu Y."/>
            <person name="Xu W."/>
            <person name="Pan J."/>
            <person name="Luo Z.H."/>
            <person name="Li M."/>
        </authorList>
    </citation>
    <scope>NUCLEOTIDE SEQUENCE [LARGE SCALE GENOMIC DNA]</scope>
    <source>
        <strain evidence="8">SpSt-488</strain>
    </source>
</reference>
<dbReference type="Pfam" id="PF03279">
    <property type="entry name" value="Lip_A_acyltrans"/>
    <property type="match status" value="1"/>
</dbReference>